<dbReference type="InParanoid" id="A0A0N1IP40"/>
<name>A0A0N1IP40_PAPMA</name>
<protein>
    <submittedName>
        <fullName evidence="1">Uncharacterized protein</fullName>
    </submittedName>
</protein>
<keyword evidence="2" id="KW-1185">Reference proteome</keyword>
<gene>
    <name evidence="1" type="ORF">RR48_02221</name>
</gene>
<evidence type="ECO:0000313" key="2">
    <source>
        <dbReference type="Proteomes" id="UP000053240"/>
    </source>
</evidence>
<dbReference type="Proteomes" id="UP000053240">
    <property type="component" value="Unassembled WGS sequence"/>
</dbReference>
<dbReference type="EMBL" id="KQ460784">
    <property type="protein sequence ID" value="KPJ12225.1"/>
    <property type="molecule type" value="Genomic_DNA"/>
</dbReference>
<organism evidence="1 2">
    <name type="scientific">Papilio machaon</name>
    <name type="common">Old World swallowtail butterfly</name>
    <dbReference type="NCBI Taxonomy" id="76193"/>
    <lineage>
        <taxon>Eukaryota</taxon>
        <taxon>Metazoa</taxon>
        <taxon>Ecdysozoa</taxon>
        <taxon>Arthropoda</taxon>
        <taxon>Hexapoda</taxon>
        <taxon>Insecta</taxon>
        <taxon>Pterygota</taxon>
        <taxon>Neoptera</taxon>
        <taxon>Endopterygota</taxon>
        <taxon>Lepidoptera</taxon>
        <taxon>Glossata</taxon>
        <taxon>Ditrysia</taxon>
        <taxon>Papilionoidea</taxon>
        <taxon>Papilionidae</taxon>
        <taxon>Papilioninae</taxon>
        <taxon>Papilio</taxon>
    </lineage>
</organism>
<accession>A0A0N1IP40</accession>
<proteinExistence type="predicted"/>
<dbReference type="AlphaFoldDB" id="A0A0N1IP40"/>
<evidence type="ECO:0000313" key="1">
    <source>
        <dbReference type="EMBL" id="KPJ12225.1"/>
    </source>
</evidence>
<sequence>MFLLNILERRKQKVKIQTKKRRFLIDTVITKDVVPVHHQVTQQNIGTIAEHMINIIPENIALVIQEIIE</sequence>
<reference evidence="1 2" key="1">
    <citation type="journal article" date="2015" name="Nat. Commun.">
        <title>Outbred genome sequencing and CRISPR/Cas9 gene editing in butterflies.</title>
        <authorList>
            <person name="Li X."/>
            <person name="Fan D."/>
            <person name="Zhang W."/>
            <person name="Liu G."/>
            <person name="Zhang L."/>
            <person name="Zhao L."/>
            <person name="Fang X."/>
            <person name="Chen L."/>
            <person name="Dong Y."/>
            <person name="Chen Y."/>
            <person name="Ding Y."/>
            <person name="Zhao R."/>
            <person name="Feng M."/>
            <person name="Zhu Y."/>
            <person name="Feng Y."/>
            <person name="Jiang X."/>
            <person name="Zhu D."/>
            <person name="Xiang H."/>
            <person name="Feng X."/>
            <person name="Li S."/>
            <person name="Wang J."/>
            <person name="Zhang G."/>
            <person name="Kronforst M.R."/>
            <person name="Wang W."/>
        </authorList>
    </citation>
    <scope>NUCLEOTIDE SEQUENCE [LARGE SCALE GENOMIC DNA]</scope>
    <source>
        <strain evidence="1">Ya'a_city_454_Pm</strain>
        <tissue evidence="1">Whole body</tissue>
    </source>
</reference>